<dbReference type="HAMAP" id="MF_00361">
    <property type="entry name" value="NAD_kinase"/>
    <property type="match status" value="1"/>
</dbReference>
<feature type="binding site" evidence="6">
    <location>
        <begin position="142"/>
        <end position="143"/>
    </location>
    <ligand>
        <name>NAD(+)</name>
        <dbReference type="ChEBI" id="CHEBI:57540"/>
    </ligand>
</feature>
<dbReference type="EC" id="2.7.1.23" evidence="6"/>
<dbReference type="GO" id="GO:0003951">
    <property type="term" value="F:NAD+ kinase activity"/>
    <property type="evidence" value="ECO:0007669"/>
    <property type="project" value="UniProtKB-UniRule"/>
</dbReference>
<dbReference type="EMBL" id="CP016893">
    <property type="protein sequence ID" value="AST59130.1"/>
    <property type="molecule type" value="Genomic_DNA"/>
</dbReference>
<evidence type="ECO:0000256" key="6">
    <source>
        <dbReference type="HAMAP-Rule" id="MF_00361"/>
    </source>
</evidence>
<feature type="binding site" evidence="6">
    <location>
        <begin position="68"/>
        <end position="69"/>
    </location>
    <ligand>
        <name>NAD(+)</name>
        <dbReference type="ChEBI" id="CHEBI:57540"/>
    </ligand>
</feature>
<keyword evidence="4 6" id="KW-0520">NAD</keyword>
<keyword evidence="3 6" id="KW-0521">NADP</keyword>
<evidence type="ECO:0000313" key="8">
    <source>
        <dbReference type="Proteomes" id="UP000214975"/>
    </source>
</evidence>
<keyword evidence="6" id="KW-0547">Nucleotide-binding</keyword>
<dbReference type="GO" id="GO:0019674">
    <property type="term" value="P:NAD+ metabolic process"/>
    <property type="evidence" value="ECO:0007669"/>
    <property type="project" value="InterPro"/>
</dbReference>
<dbReference type="PANTHER" id="PTHR20275:SF0">
    <property type="entry name" value="NAD KINASE"/>
    <property type="match status" value="1"/>
</dbReference>
<sequence length="287" mass="31957">MKNICVIPNVHKDKNLRMTQSLVSWIIEHGNNPVLNEVIASKIGYAEYGKSTSEIFEVSDFIIVLGGDGTILNVARQCASYSTPILGVNLGHLGFLAEVDNENVYEAVEKIIKGEFSIDKRMMLEASVVKDNMEVVNFIALNDIVVTRGSFSRMVKLKAFVNEQYVNTYLADGIIISSPTGSTAYSLSAGGPIVYPNLELFVITPICPHTLHSRSIIVSEKDRVKLVIVGENQDVMITTDGQQGYRLDSGDTIYIRKSNKYTNLIRLKNTNFFDLLRSKLSERNINI</sequence>
<dbReference type="GO" id="GO:0046872">
    <property type="term" value="F:metal ion binding"/>
    <property type="evidence" value="ECO:0007669"/>
    <property type="project" value="UniProtKB-UniRule"/>
</dbReference>
<comment type="subcellular location">
    <subcellularLocation>
        <location evidence="6">Cytoplasm</location>
    </subcellularLocation>
</comment>
<proteinExistence type="inferred from homology"/>
<feature type="binding site" evidence="6">
    <location>
        <position position="242"/>
    </location>
    <ligand>
        <name>NAD(+)</name>
        <dbReference type="ChEBI" id="CHEBI:57540"/>
    </ligand>
</feature>
<dbReference type="InterPro" id="IPR002504">
    <property type="entry name" value="NADK"/>
</dbReference>
<reference evidence="7 8" key="1">
    <citation type="submission" date="2016-08" db="EMBL/GenBank/DDBJ databases">
        <title>A novel genetic cassette of butanologenic Thermoanaerobacterium thermosaccharolyticum that directly convert cellulose to butanol.</title>
        <authorList>
            <person name="Li T."/>
            <person name="He J."/>
        </authorList>
    </citation>
    <scope>NUCLEOTIDE SEQUENCE [LARGE SCALE GENOMIC DNA]</scope>
    <source>
        <strain evidence="7 8">TG57</strain>
    </source>
</reference>
<comment type="function">
    <text evidence="6">Involved in the regulation of the intracellular balance of NAD and NADP, and is a key enzyme in the biosynthesis of NADP. Catalyzes specifically the phosphorylation on 2'-hydroxyl of the adenosine moiety of NAD to yield NADP.</text>
</comment>
<dbReference type="GO" id="GO:0005737">
    <property type="term" value="C:cytoplasm"/>
    <property type="evidence" value="ECO:0007669"/>
    <property type="project" value="UniProtKB-SubCell"/>
</dbReference>
<dbReference type="GO" id="GO:0005524">
    <property type="term" value="F:ATP binding"/>
    <property type="evidence" value="ECO:0007669"/>
    <property type="project" value="UniProtKB-KW"/>
</dbReference>
<dbReference type="GO" id="GO:0051287">
    <property type="term" value="F:NAD binding"/>
    <property type="evidence" value="ECO:0007669"/>
    <property type="project" value="UniProtKB-ARBA"/>
</dbReference>
<feature type="active site" description="Proton acceptor" evidence="6">
    <location>
        <position position="68"/>
    </location>
</feature>
<dbReference type="PANTHER" id="PTHR20275">
    <property type="entry name" value="NAD KINASE"/>
    <property type="match status" value="1"/>
</dbReference>
<accession>A0A223I364</accession>
<evidence type="ECO:0000256" key="4">
    <source>
        <dbReference type="ARBA" id="ARBA00023027"/>
    </source>
</evidence>
<dbReference type="InterPro" id="IPR017438">
    <property type="entry name" value="ATP-NAD_kinase_N"/>
</dbReference>
<keyword evidence="6" id="KW-0963">Cytoplasm</keyword>
<dbReference type="AlphaFoldDB" id="A0A223I364"/>
<feature type="binding site" evidence="6">
    <location>
        <begin position="183"/>
        <end position="188"/>
    </location>
    <ligand>
        <name>NAD(+)</name>
        <dbReference type="ChEBI" id="CHEBI:57540"/>
    </ligand>
</feature>
<comment type="similarity">
    <text evidence="6">Belongs to the NAD kinase family.</text>
</comment>
<dbReference type="InterPro" id="IPR016064">
    <property type="entry name" value="NAD/diacylglycerol_kinase_sf"/>
</dbReference>
<dbReference type="GO" id="GO:0006741">
    <property type="term" value="P:NADP+ biosynthetic process"/>
    <property type="evidence" value="ECO:0007669"/>
    <property type="project" value="UniProtKB-UniRule"/>
</dbReference>
<comment type="cofactor">
    <cofactor evidence="6">
        <name>a divalent metal cation</name>
        <dbReference type="ChEBI" id="CHEBI:60240"/>
    </cofactor>
</comment>
<dbReference type="RefSeq" id="WP_094398055.1">
    <property type="nucleotide sequence ID" value="NZ_CP016893.1"/>
</dbReference>
<dbReference type="Proteomes" id="UP000214975">
    <property type="component" value="Chromosome"/>
</dbReference>
<comment type="caution">
    <text evidence="6">Lacks conserved residue(s) required for the propagation of feature annotation.</text>
</comment>
<evidence type="ECO:0000313" key="7">
    <source>
        <dbReference type="EMBL" id="AST59130.1"/>
    </source>
</evidence>
<keyword evidence="6" id="KW-0067">ATP-binding</keyword>
<feature type="binding site" evidence="6">
    <location>
        <position position="153"/>
    </location>
    <ligand>
        <name>NAD(+)</name>
        <dbReference type="ChEBI" id="CHEBI:57540"/>
    </ligand>
</feature>
<dbReference type="SUPFAM" id="SSF111331">
    <property type="entry name" value="NAD kinase/diacylglycerol kinase-like"/>
    <property type="match status" value="1"/>
</dbReference>
<dbReference type="InterPro" id="IPR017437">
    <property type="entry name" value="ATP-NAD_kinase_PpnK-typ_C"/>
</dbReference>
<evidence type="ECO:0000256" key="3">
    <source>
        <dbReference type="ARBA" id="ARBA00022857"/>
    </source>
</evidence>
<evidence type="ECO:0000256" key="5">
    <source>
        <dbReference type="ARBA" id="ARBA00047925"/>
    </source>
</evidence>
<evidence type="ECO:0000256" key="1">
    <source>
        <dbReference type="ARBA" id="ARBA00022679"/>
    </source>
</evidence>
<dbReference type="Gene3D" id="3.40.50.10330">
    <property type="entry name" value="Probable inorganic polyphosphate/atp-NAD kinase, domain 1"/>
    <property type="match status" value="1"/>
</dbReference>
<protein>
    <recommendedName>
        <fullName evidence="6">NAD kinase</fullName>
        <ecNumber evidence="6">2.7.1.23</ecNumber>
    </recommendedName>
    <alternativeName>
        <fullName evidence="6">ATP-dependent NAD kinase</fullName>
    </alternativeName>
</protein>
<name>A0A223I364_THETR</name>
<dbReference type="Pfam" id="PF01513">
    <property type="entry name" value="NAD_kinase"/>
    <property type="match status" value="1"/>
</dbReference>
<gene>
    <name evidence="6" type="primary">nadK</name>
    <name evidence="7" type="ORF">Thert_03404</name>
</gene>
<comment type="catalytic activity">
    <reaction evidence="5 6">
        <text>NAD(+) + ATP = ADP + NADP(+) + H(+)</text>
        <dbReference type="Rhea" id="RHEA:18629"/>
        <dbReference type="ChEBI" id="CHEBI:15378"/>
        <dbReference type="ChEBI" id="CHEBI:30616"/>
        <dbReference type="ChEBI" id="CHEBI:57540"/>
        <dbReference type="ChEBI" id="CHEBI:58349"/>
        <dbReference type="ChEBI" id="CHEBI:456216"/>
        <dbReference type="EC" id="2.7.1.23"/>
    </reaction>
</comment>
<dbReference type="Pfam" id="PF20143">
    <property type="entry name" value="NAD_kinase_C"/>
    <property type="match status" value="1"/>
</dbReference>
<keyword evidence="1 6" id="KW-0808">Transferase</keyword>
<evidence type="ECO:0000256" key="2">
    <source>
        <dbReference type="ARBA" id="ARBA00022777"/>
    </source>
</evidence>
<dbReference type="Gene3D" id="2.60.200.30">
    <property type="entry name" value="Probable inorganic polyphosphate/atp-NAD kinase, domain 2"/>
    <property type="match status" value="1"/>
</dbReference>
<organism evidence="7 8">
    <name type="scientific">Thermoanaerobacterium thermosaccharolyticum</name>
    <name type="common">Clostridium thermosaccharolyticum</name>
    <dbReference type="NCBI Taxonomy" id="1517"/>
    <lineage>
        <taxon>Bacteria</taxon>
        <taxon>Bacillati</taxon>
        <taxon>Bacillota</taxon>
        <taxon>Clostridia</taxon>
        <taxon>Thermoanaerobacterales</taxon>
        <taxon>Thermoanaerobacteraceae</taxon>
        <taxon>Thermoanaerobacterium</taxon>
    </lineage>
</organism>
<feature type="binding site" evidence="6">
    <location>
        <position position="172"/>
    </location>
    <ligand>
        <name>NAD(+)</name>
        <dbReference type="ChEBI" id="CHEBI:57540"/>
    </ligand>
</feature>
<keyword evidence="2 6" id="KW-0418">Kinase</keyword>